<feature type="transmembrane region" description="Helical" evidence="8">
    <location>
        <begin position="628"/>
        <end position="651"/>
    </location>
</feature>
<keyword evidence="2 10" id="KW-0328">Glycosyltransferase</keyword>
<feature type="domain" description="Glycosyltransferase 2-like" evidence="9">
    <location>
        <begin position="261"/>
        <end position="454"/>
    </location>
</feature>
<evidence type="ECO:0000313" key="10">
    <source>
        <dbReference type="EMBL" id="MDO7869099.1"/>
    </source>
</evidence>
<dbReference type="InterPro" id="IPR050321">
    <property type="entry name" value="Glycosyltr_2/OpgH_subfam"/>
</dbReference>
<dbReference type="GO" id="GO:0016757">
    <property type="term" value="F:glycosyltransferase activity"/>
    <property type="evidence" value="ECO:0007669"/>
    <property type="project" value="UniProtKB-KW"/>
</dbReference>
<feature type="compositionally biased region" description="Polar residues" evidence="7">
    <location>
        <begin position="680"/>
        <end position="691"/>
    </location>
</feature>
<feature type="transmembrane region" description="Helical" evidence="8">
    <location>
        <begin position="65"/>
        <end position="83"/>
    </location>
</feature>
<evidence type="ECO:0000256" key="7">
    <source>
        <dbReference type="SAM" id="MobiDB-lite"/>
    </source>
</evidence>
<feature type="transmembrane region" description="Helical" evidence="8">
    <location>
        <begin position="127"/>
        <end position="145"/>
    </location>
</feature>
<keyword evidence="3 10" id="KW-0808">Transferase</keyword>
<evidence type="ECO:0000256" key="2">
    <source>
        <dbReference type="ARBA" id="ARBA00022676"/>
    </source>
</evidence>
<feature type="transmembrane region" description="Helical" evidence="8">
    <location>
        <begin position="552"/>
        <end position="571"/>
    </location>
</feature>
<name>A0ABT9B461_9ACTN</name>
<dbReference type="PANTHER" id="PTHR43867:SF4">
    <property type="entry name" value="BETA-(1-3)-GLUCOSYL TRANSFERASE"/>
    <property type="match status" value="1"/>
</dbReference>
<keyword evidence="11" id="KW-1185">Reference proteome</keyword>
<evidence type="ECO:0000256" key="4">
    <source>
        <dbReference type="ARBA" id="ARBA00022692"/>
    </source>
</evidence>
<feature type="transmembrane region" description="Helical" evidence="8">
    <location>
        <begin position="465"/>
        <end position="486"/>
    </location>
</feature>
<feature type="transmembrane region" description="Helical" evidence="8">
    <location>
        <begin position="577"/>
        <end position="603"/>
    </location>
</feature>
<dbReference type="EMBL" id="JAUQTA010000002">
    <property type="protein sequence ID" value="MDO7869099.1"/>
    <property type="molecule type" value="Genomic_DNA"/>
</dbReference>
<comment type="caution">
    <text evidence="10">The sequence shown here is derived from an EMBL/GenBank/DDBJ whole genome shotgun (WGS) entry which is preliminary data.</text>
</comment>
<dbReference type="RefSeq" id="WP_305028515.1">
    <property type="nucleotide sequence ID" value="NZ_JAUQTA010000002.1"/>
</dbReference>
<sequence length="762" mass="80967">MDLLSGLLFAAVVLLVPATIGVFAIRDAGRRRAVESPAGRGLAAALVVGLLGALVAALLGRAPGQVALIGLLLAGSVAVWAPVARDRATRGLVAWALSLDVGVGYLVYVLVWMAGADLGTGEWVGGVLLWLLEAFVFLIGVGYLWELVDVLARRQWSSYVDASGALPTARRPFVSLHVPTHNEPPDMVIATLESLLALDYDDYEVLLVDNNTDDEALWRPVEAFCAQHDRLRFLHLADWPGYKSGALNEALRVTDPRAEVIGIVDADYLVRPDFLARCAPLLADPTVSFVQTPQDYRDWEEAGYFRRLYYSYGYFFDVSQRSRNERNGAIFGGTMGLIQRAQLEAVGGWDEWCITEDAELSLRLLRGGGRGIHIDQSFGHGIMPLTFEALKRQRYRWCFGGIQILRMHWRSLLPGRRTAANQLTMAQRWAYFVGGLQWFGDLASVLFTGFLLAGAIGLVTGHSIVVRQLSGLILLCLVALVVLGAVRSLALVRRTSGATWAEARGAFGLWLALGLTVARASAKGLVAREGAFLRTPKVRGELGWRHALRGNLTESGIALLCLAGAVVSLGHGGATGIVIGVLLLVHALGYGLAPVNSLAAIRADLPEDLRRRRASGLRSWTGPAARRGGILVALVATTCLGLLVVAAPVGAPDLTPTKDRIAGVVPRISDDTTRHPRPSVTGSATPGASLSATPTPGVPATLATAAPTSAAPAPTSAAPTRTVRATPTVAPTPTVVAGKPTASPTRKPATSGPPTARPTGRP</sequence>
<evidence type="ECO:0000256" key="3">
    <source>
        <dbReference type="ARBA" id="ARBA00022679"/>
    </source>
</evidence>
<evidence type="ECO:0000256" key="8">
    <source>
        <dbReference type="SAM" id="Phobius"/>
    </source>
</evidence>
<protein>
    <submittedName>
        <fullName evidence="10">Glycosyltransferase</fullName>
        <ecNumber evidence="10">2.4.-.-</ecNumber>
    </submittedName>
</protein>
<evidence type="ECO:0000259" key="9">
    <source>
        <dbReference type="Pfam" id="PF13632"/>
    </source>
</evidence>
<dbReference type="PANTHER" id="PTHR43867">
    <property type="entry name" value="CELLULOSE SYNTHASE CATALYTIC SUBUNIT A [UDP-FORMING]"/>
    <property type="match status" value="1"/>
</dbReference>
<keyword evidence="5 8" id="KW-1133">Transmembrane helix</keyword>
<evidence type="ECO:0000313" key="11">
    <source>
        <dbReference type="Proteomes" id="UP001233314"/>
    </source>
</evidence>
<feature type="transmembrane region" description="Helical" evidence="8">
    <location>
        <begin position="438"/>
        <end position="459"/>
    </location>
</feature>
<dbReference type="EC" id="2.4.-.-" evidence="10"/>
<evidence type="ECO:0000256" key="5">
    <source>
        <dbReference type="ARBA" id="ARBA00022989"/>
    </source>
</evidence>
<feature type="compositionally biased region" description="Low complexity" evidence="7">
    <location>
        <begin position="692"/>
        <end position="742"/>
    </location>
</feature>
<dbReference type="SUPFAM" id="SSF53448">
    <property type="entry name" value="Nucleotide-diphospho-sugar transferases"/>
    <property type="match status" value="1"/>
</dbReference>
<evidence type="ECO:0000256" key="1">
    <source>
        <dbReference type="ARBA" id="ARBA00004141"/>
    </source>
</evidence>
<dbReference type="Gene3D" id="3.90.550.10">
    <property type="entry name" value="Spore Coat Polysaccharide Biosynthesis Protein SpsA, Chain A"/>
    <property type="match status" value="1"/>
</dbReference>
<comment type="subcellular location">
    <subcellularLocation>
        <location evidence="1">Membrane</location>
        <topology evidence="1">Multi-pass membrane protein</topology>
    </subcellularLocation>
</comment>
<dbReference type="InterPro" id="IPR029044">
    <property type="entry name" value="Nucleotide-diphossugar_trans"/>
</dbReference>
<feature type="transmembrane region" description="Helical" evidence="8">
    <location>
        <begin position="37"/>
        <end position="59"/>
    </location>
</feature>
<evidence type="ECO:0000256" key="6">
    <source>
        <dbReference type="ARBA" id="ARBA00023136"/>
    </source>
</evidence>
<keyword evidence="6 8" id="KW-0472">Membrane</keyword>
<gene>
    <name evidence="10" type="ORF">Q5722_12070</name>
</gene>
<feature type="region of interest" description="Disordered" evidence="7">
    <location>
        <begin position="665"/>
        <end position="762"/>
    </location>
</feature>
<feature type="transmembrane region" description="Helical" evidence="8">
    <location>
        <begin position="6"/>
        <end position="25"/>
    </location>
</feature>
<feature type="transmembrane region" description="Helical" evidence="8">
    <location>
        <begin position="92"/>
        <end position="115"/>
    </location>
</feature>
<proteinExistence type="predicted"/>
<accession>A0ABT9B461</accession>
<keyword evidence="4 8" id="KW-0812">Transmembrane</keyword>
<organism evidence="10 11">
    <name type="scientific">Nocardioides jiangxiensis</name>
    <dbReference type="NCBI Taxonomy" id="3064524"/>
    <lineage>
        <taxon>Bacteria</taxon>
        <taxon>Bacillati</taxon>
        <taxon>Actinomycetota</taxon>
        <taxon>Actinomycetes</taxon>
        <taxon>Propionibacteriales</taxon>
        <taxon>Nocardioidaceae</taxon>
        <taxon>Nocardioides</taxon>
    </lineage>
</organism>
<dbReference type="Pfam" id="PF13632">
    <property type="entry name" value="Glyco_trans_2_3"/>
    <property type="match status" value="1"/>
</dbReference>
<dbReference type="Proteomes" id="UP001233314">
    <property type="component" value="Unassembled WGS sequence"/>
</dbReference>
<dbReference type="InterPro" id="IPR001173">
    <property type="entry name" value="Glyco_trans_2-like"/>
</dbReference>
<reference evidence="10 11" key="1">
    <citation type="submission" date="2023-07" db="EMBL/GenBank/DDBJ databases">
        <title>Nocardioides sp. nov WY-20 isolated from soil.</title>
        <authorList>
            <person name="Liu B."/>
            <person name="Wan Y."/>
        </authorList>
    </citation>
    <scope>NUCLEOTIDE SEQUENCE [LARGE SCALE GENOMIC DNA]</scope>
    <source>
        <strain evidence="10 11">WY-20</strain>
    </source>
</reference>